<dbReference type="Proteomes" id="UP000186156">
    <property type="component" value="Unassembled WGS sequence"/>
</dbReference>
<dbReference type="EMBL" id="FTOO01000002">
    <property type="protein sequence ID" value="SIS62590.1"/>
    <property type="molecule type" value="Genomic_DNA"/>
</dbReference>
<dbReference type="Pfam" id="PF13263">
    <property type="entry name" value="PHP_C"/>
    <property type="match status" value="1"/>
</dbReference>
<dbReference type="SUPFAM" id="SSF89550">
    <property type="entry name" value="PHP domain-like"/>
    <property type="match status" value="1"/>
</dbReference>
<dbReference type="RefSeq" id="WP_234969495.1">
    <property type="nucleotide sequence ID" value="NZ_FTOO01000002.1"/>
</dbReference>
<dbReference type="PANTHER" id="PTHR40084:SF1">
    <property type="entry name" value="PHOSPHOTRANSFERASE"/>
    <property type="match status" value="1"/>
</dbReference>
<dbReference type="STRING" id="252246.SAMN05421799_10240"/>
<dbReference type="CDD" id="cd19067">
    <property type="entry name" value="PfuEndoQ-like"/>
    <property type="match status" value="1"/>
</dbReference>
<dbReference type="Gene3D" id="3.20.20.140">
    <property type="entry name" value="Metal-dependent hydrolases"/>
    <property type="match status" value="1"/>
</dbReference>
<name>A0A1N7KMD2_9BACL</name>
<protein>
    <submittedName>
        <fullName evidence="1">TIGR00375 family protein</fullName>
    </submittedName>
</protein>
<accession>A0A1N7KMD2</accession>
<dbReference type="InterPro" id="IPR016195">
    <property type="entry name" value="Pol/histidinol_Pase-like"/>
</dbReference>
<sequence>MIEAYADFHVHTGLARGRPVKMAASHQLTVAASLDWARRVKGLHVVGLVDAVCDPVLDEIRELCRAGRLTSVPGGGLLYDDALLVVLGSEIEIRISERGAAHFGCWMPSIEAAADFQQWLKTVQANTGLSSQVAKVDPAALAEEVHARDGLFVVHHIFTPFKGLLGSAVDRVADALPASAVDAVELGLSADADMADRLAELRALTFLSNSDAHSLRSIAREFNVLAVERLTFDEIRAALARSGGRGVRLHVGLYPPIGKYYRTRCRVCGEVVAGRPCACGTDAHVVQGVWDRIQHIADSELPMHPPWRAPYRYVTPVSLVPGVGPRTYEKLIRTFGGEAQMLVDPPSEQALAEVVGHALAARLERAFRGQLAISPGGAGRYGRLERT</sequence>
<evidence type="ECO:0000313" key="1">
    <source>
        <dbReference type="EMBL" id="SIS62590.1"/>
    </source>
</evidence>
<dbReference type="PANTHER" id="PTHR40084">
    <property type="entry name" value="PHOSPHOHYDROLASE, PHP FAMILY"/>
    <property type="match status" value="1"/>
</dbReference>
<proteinExistence type="predicted"/>
<dbReference type="InterPro" id="IPR010994">
    <property type="entry name" value="RuvA_2-like"/>
</dbReference>
<gene>
    <name evidence="1" type="ORF">SAMN05421799_10240</name>
</gene>
<evidence type="ECO:0000313" key="2">
    <source>
        <dbReference type="Proteomes" id="UP000186156"/>
    </source>
</evidence>
<reference evidence="2" key="1">
    <citation type="submission" date="2017-01" db="EMBL/GenBank/DDBJ databases">
        <authorList>
            <person name="Varghese N."/>
            <person name="Submissions S."/>
        </authorList>
    </citation>
    <scope>NUCLEOTIDE SEQUENCE [LARGE SCALE GENOMIC DNA]</scope>
    <source>
        <strain evidence="2">DSM 16176</strain>
    </source>
</reference>
<dbReference type="AlphaFoldDB" id="A0A1N7KMD2"/>
<organism evidence="1 2">
    <name type="scientific">Alicyclobacillus vulcanalis</name>
    <dbReference type="NCBI Taxonomy" id="252246"/>
    <lineage>
        <taxon>Bacteria</taxon>
        <taxon>Bacillati</taxon>
        <taxon>Bacillota</taxon>
        <taxon>Bacilli</taxon>
        <taxon>Bacillales</taxon>
        <taxon>Alicyclobacillaceae</taxon>
        <taxon>Alicyclobacillus</taxon>
    </lineage>
</organism>
<dbReference type="SUPFAM" id="SSF47781">
    <property type="entry name" value="RuvA domain 2-like"/>
    <property type="match status" value="1"/>
</dbReference>
<keyword evidence="2" id="KW-1185">Reference proteome</keyword>